<protein>
    <submittedName>
        <fullName evidence="1">Uncharacterized protein</fullName>
    </submittedName>
</protein>
<reference evidence="2" key="1">
    <citation type="submission" date="2016-10" db="EMBL/GenBank/DDBJ databases">
        <authorList>
            <person name="Varghese N."/>
            <person name="Submissions S."/>
        </authorList>
    </citation>
    <scope>NUCLEOTIDE SEQUENCE [LARGE SCALE GENOMIC DNA]</scope>
    <source>
        <strain evidence="2">DSM 45843</strain>
    </source>
</reference>
<dbReference type="OrthoDB" id="5189174at2"/>
<sequence>MTAGWWAAAPAADLSADAHLLHAIDGALAGTGRRAVLVQTHVDRRHVVAATTVSWQLDGGGGEVEHDALAAALGGPVTQVDDGGAAGGALVEAPRAGRLVRFPGSADVRGEVPVDRLLARTAIDAVVGVGAPVGPGDVVDTLDGHLRPQRRDGAVELLVEPSGPGRWRPVEIADPHRCCGGHA</sequence>
<accession>A0A1H0CDS8</accession>
<dbReference type="STRING" id="1052260.SAMN05660199_00276"/>
<dbReference type="EMBL" id="FNIR01000001">
    <property type="protein sequence ID" value="SDN55966.1"/>
    <property type="molecule type" value="Genomic_DNA"/>
</dbReference>
<gene>
    <name evidence="1" type="ORF">SAMN05660199_00276</name>
</gene>
<organism evidence="1 2">
    <name type="scientific">Klenkia soli</name>
    <dbReference type="NCBI Taxonomy" id="1052260"/>
    <lineage>
        <taxon>Bacteria</taxon>
        <taxon>Bacillati</taxon>
        <taxon>Actinomycetota</taxon>
        <taxon>Actinomycetes</taxon>
        <taxon>Geodermatophilales</taxon>
        <taxon>Geodermatophilaceae</taxon>
        <taxon>Klenkia</taxon>
    </lineage>
</organism>
<evidence type="ECO:0000313" key="1">
    <source>
        <dbReference type="EMBL" id="SDN55966.1"/>
    </source>
</evidence>
<name>A0A1H0CDS8_9ACTN</name>
<keyword evidence="2" id="KW-1185">Reference proteome</keyword>
<dbReference type="Proteomes" id="UP000199088">
    <property type="component" value="Unassembled WGS sequence"/>
</dbReference>
<dbReference type="RefSeq" id="WP_091238283.1">
    <property type="nucleotide sequence ID" value="NZ_FNIR01000001.1"/>
</dbReference>
<dbReference type="AlphaFoldDB" id="A0A1H0CDS8"/>
<evidence type="ECO:0000313" key="2">
    <source>
        <dbReference type="Proteomes" id="UP000199088"/>
    </source>
</evidence>
<proteinExistence type="predicted"/>